<proteinExistence type="predicted"/>
<dbReference type="NCBIfam" id="NF041023">
    <property type="entry name" value="PP0621_fam"/>
    <property type="match status" value="1"/>
</dbReference>
<dbReference type="AlphaFoldDB" id="A0A1W1B9G5"/>
<organism evidence="1">
    <name type="scientific">hydrothermal vent metagenome</name>
    <dbReference type="NCBI Taxonomy" id="652676"/>
    <lineage>
        <taxon>unclassified sequences</taxon>
        <taxon>metagenomes</taxon>
        <taxon>ecological metagenomes</taxon>
    </lineage>
</organism>
<dbReference type="EMBL" id="FPHF01000005">
    <property type="protein sequence ID" value="SFV50156.1"/>
    <property type="molecule type" value="Genomic_DNA"/>
</dbReference>
<gene>
    <name evidence="1" type="ORF">MNB_SM-4-620</name>
</gene>
<evidence type="ECO:0000313" key="1">
    <source>
        <dbReference type="EMBL" id="SFV50156.1"/>
    </source>
</evidence>
<reference evidence="1" key="1">
    <citation type="submission" date="2016-10" db="EMBL/GenBank/DDBJ databases">
        <authorList>
            <person name="de Groot N.N."/>
        </authorList>
    </citation>
    <scope>NUCLEOTIDE SEQUENCE</scope>
</reference>
<protein>
    <recommendedName>
        <fullName evidence="2">Prokaryotic metallothionein</fullName>
    </recommendedName>
</protein>
<dbReference type="InterPro" id="IPR049708">
    <property type="entry name" value="PP0621-like"/>
</dbReference>
<name>A0A1W1B9G5_9ZZZZ</name>
<accession>A0A1W1B9G5</accession>
<sequence length="75" mass="8344">MILKVLLVLGVIGIVYFMFIKKKPTIAENNSTKKDDLKANDMVECSTCGVYTEVGESILSNAKYYCSKECVDKAK</sequence>
<evidence type="ECO:0008006" key="2">
    <source>
        <dbReference type="Google" id="ProtNLM"/>
    </source>
</evidence>